<feature type="non-terminal residue" evidence="3">
    <location>
        <position position="197"/>
    </location>
</feature>
<dbReference type="PROSITE" id="PS50076">
    <property type="entry name" value="DNAJ_2"/>
    <property type="match status" value="1"/>
</dbReference>
<gene>
    <name evidence="3" type="ORF">PGLA1383_LOCUS20793</name>
</gene>
<dbReference type="InterPro" id="IPR036869">
    <property type="entry name" value="J_dom_sf"/>
</dbReference>
<dbReference type="Gene3D" id="1.10.287.110">
    <property type="entry name" value="DnaJ domain"/>
    <property type="match status" value="1"/>
</dbReference>
<evidence type="ECO:0000256" key="1">
    <source>
        <dbReference type="SAM" id="MobiDB-lite"/>
    </source>
</evidence>
<feature type="domain" description="J" evidence="2">
    <location>
        <begin position="116"/>
        <end position="176"/>
    </location>
</feature>
<organism evidence="3 4">
    <name type="scientific">Polarella glacialis</name>
    <name type="common">Dinoflagellate</name>
    <dbReference type="NCBI Taxonomy" id="89957"/>
    <lineage>
        <taxon>Eukaryota</taxon>
        <taxon>Sar</taxon>
        <taxon>Alveolata</taxon>
        <taxon>Dinophyceae</taxon>
        <taxon>Suessiales</taxon>
        <taxon>Suessiaceae</taxon>
        <taxon>Polarella</taxon>
    </lineage>
</organism>
<dbReference type="Pfam" id="PF00226">
    <property type="entry name" value="DnaJ"/>
    <property type="match status" value="1"/>
</dbReference>
<keyword evidence="4" id="KW-1185">Reference proteome</keyword>
<dbReference type="SMART" id="SM00271">
    <property type="entry name" value="DnaJ"/>
    <property type="match status" value="1"/>
</dbReference>
<dbReference type="CDD" id="cd06257">
    <property type="entry name" value="DnaJ"/>
    <property type="match status" value="1"/>
</dbReference>
<evidence type="ECO:0000313" key="3">
    <source>
        <dbReference type="EMBL" id="CAE8602552.1"/>
    </source>
</evidence>
<sequence>MSPRLDARCYVPLGRAEVKDFLWAQHPRRAARRRCLACAAVAVWLSVHSAQLPVDLICTQPGFSAAKTNSNNKNNKKNKNNSNNSCELCGVHRRVGSRRRCVEGAASAPPSRERSAAWDVMGLAEGTAKPEIRRRYRALAAQEHPDRRPPGSDEKQAAARFAALASAYEELMEDQPAMPEAGSSGSDGTVRMSDDGT</sequence>
<dbReference type="AlphaFoldDB" id="A0A813ENA6"/>
<name>A0A813ENA6_POLGL</name>
<feature type="compositionally biased region" description="Basic and acidic residues" evidence="1">
    <location>
        <begin position="143"/>
        <end position="157"/>
    </location>
</feature>
<dbReference type="InterPro" id="IPR001623">
    <property type="entry name" value="DnaJ_domain"/>
</dbReference>
<dbReference type="EMBL" id="CAJNNV010014418">
    <property type="protein sequence ID" value="CAE8602552.1"/>
    <property type="molecule type" value="Genomic_DNA"/>
</dbReference>
<accession>A0A813ENA6</accession>
<reference evidence="3" key="1">
    <citation type="submission" date="2021-02" db="EMBL/GenBank/DDBJ databases">
        <authorList>
            <person name="Dougan E. K."/>
            <person name="Rhodes N."/>
            <person name="Thang M."/>
            <person name="Chan C."/>
        </authorList>
    </citation>
    <scope>NUCLEOTIDE SEQUENCE</scope>
</reference>
<feature type="region of interest" description="Disordered" evidence="1">
    <location>
        <begin position="65"/>
        <end position="85"/>
    </location>
</feature>
<proteinExistence type="predicted"/>
<dbReference type="PRINTS" id="PR00625">
    <property type="entry name" value="JDOMAIN"/>
</dbReference>
<protein>
    <recommendedName>
        <fullName evidence="2">J domain-containing protein</fullName>
    </recommendedName>
</protein>
<dbReference type="SUPFAM" id="SSF46565">
    <property type="entry name" value="Chaperone J-domain"/>
    <property type="match status" value="1"/>
</dbReference>
<evidence type="ECO:0000313" key="4">
    <source>
        <dbReference type="Proteomes" id="UP000654075"/>
    </source>
</evidence>
<dbReference type="Proteomes" id="UP000654075">
    <property type="component" value="Unassembled WGS sequence"/>
</dbReference>
<feature type="region of interest" description="Disordered" evidence="1">
    <location>
        <begin position="140"/>
        <end position="197"/>
    </location>
</feature>
<evidence type="ECO:0000259" key="2">
    <source>
        <dbReference type="PROSITE" id="PS50076"/>
    </source>
</evidence>
<comment type="caution">
    <text evidence="3">The sequence shown here is derived from an EMBL/GenBank/DDBJ whole genome shotgun (WGS) entry which is preliminary data.</text>
</comment>
<feature type="compositionally biased region" description="Low complexity" evidence="1">
    <location>
        <begin position="158"/>
        <end position="167"/>
    </location>
</feature>